<evidence type="ECO:0000313" key="2">
    <source>
        <dbReference type="Proteomes" id="UP001208690"/>
    </source>
</evidence>
<proteinExistence type="predicted"/>
<organism evidence="1 2">
    <name type="scientific">Roseobacter sinensis</name>
    <dbReference type="NCBI Taxonomy" id="2931391"/>
    <lineage>
        <taxon>Bacteria</taxon>
        <taxon>Pseudomonadati</taxon>
        <taxon>Pseudomonadota</taxon>
        <taxon>Alphaproteobacteria</taxon>
        <taxon>Rhodobacterales</taxon>
        <taxon>Roseobacteraceae</taxon>
        <taxon>Roseobacter</taxon>
    </lineage>
</organism>
<keyword evidence="2" id="KW-1185">Reference proteome</keyword>
<dbReference type="Proteomes" id="UP001208690">
    <property type="component" value="Unassembled WGS sequence"/>
</dbReference>
<name>A0ABT3BDM7_9RHOB</name>
<evidence type="ECO:0000313" key="1">
    <source>
        <dbReference type="EMBL" id="MCV3271244.1"/>
    </source>
</evidence>
<gene>
    <name evidence="1" type="ORF">MUB52_07380</name>
</gene>
<dbReference type="EMBL" id="JALIEB010000004">
    <property type="protein sequence ID" value="MCV3271244.1"/>
    <property type="molecule type" value="Genomic_DNA"/>
</dbReference>
<protein>
    <submittedName>
        <fullName evidence="1">Uncharacterized protein</fullName>
    </submittedName>
</protein>
<dbReference type="RefSeq" id="WP_263843574.1">
    <property type="nucleotide sequence ID" value="NZ_JALIEB010000004.1"/>
</dbReference>
<sequence length="81" mass="7831">MSAAPGPNLVPILSALNDAVTDGAGPPASIAGRAVLGNAGFGPIGPIRAVIVLLTIGSLPLTRPSYGGAAASTLRLLLSVC</sequence>
<comment type="caution">
    <text evidence="1">The sequence shown here is derived from an EMBL/GenBank/DDBJ whole genome shotgun (WGS) entry which is preliminary data.</text>
</comment>
<reference evidence="1 2" key="1">
    <citation type="submission" date="2022-04" db="EMBL/GenBank/DDBJ databases">
        <title>Roseobacter sp. WL0113 is a bacterium isolated from neritic sediment.</title>
        <authorList>
            <person name="Wang L."/>
            <person name="He W."/>
            <person name="Zhang D.-F."/>
        </authorList>
    </citation>
    <scope>NUCLEOTIDE SEQUENCE [LARGE SCALE GENOMIC DNA]</scope>
    <source>
        <strain evidence="1 2">WL0113</strain>
    </source>
</reference>
<accession>A0ABT3BDM7</accession>